<proteinExistence type="predicted"/>
<accession>A0ABQ9P5S0</accession>
<gene>
    <name evidence="2" type="ORF">CLIM01_15196</name>
</gene>
<name>A0ABQ9P5S0_9PEZI</name>
<feature type="region of interest" description="Disordered" evidence="1">
    <location>
        <begin position="1"/>
        <end position="67"/>
    </location>
</feature>
<organism evidence="2 3">
    <name type="scientific">Colletotrichum limetticola</name>
    <dbReference type="NCBI Taxonomy" id="1209924"/>
    <lineage>
        <taxon>Eukaryota</taxon>
        <taxon>Fungi</taxon>
        <taxon>Dikarya</taxon>
        <taxon>Ascomycota</taxon>
        <taxon>Pezizomycotina</taxon>
        <taxon>Sordariomycetes</taxon>
        <taxon>Hypocreomycetidae</taxon>
        <taxon>Glomerellales</taxon>
        <taxon>Glomerellaceae</taxon>
        <taxon>Colletotrichum</taxon>
        <taxon>Colletotrichum acutatum species complex</taxon>
    </lineage>
</organism>
<protein>
    <submittedName>
        <fullName evidence="2">Piwi domain-containing protein</fullName>
    </submittedName>
</protein>
<evidence type="ECO:0000313" key="2">
    <source>
        <dbReference type="EMBL" id="KAK0367447.1"/>
    </source>
</evidence>
<sequence length="217" mass="22703">MADARHGGRGQSRGGRGRSDGERGGRGSFAGGRGGDRERRGGSFAGGGSGDRGHRGGRGGRGGFVPSHDAFESEPCTFYGQGSVIPQPDIEITALEDSLIKSYQSKDQVLVKKMGVLKLTDSTVSLMPRRPAYGTKGKQVIVWANYFRVSIEPAVLYRYTLEVRRGENANAPPDDPKGKGKGKAQAGGGDGSGSHGPLGTIPARKLKIILQHASGSA</sequence>
<feature type="compositionally biased region" description="Gly residues" evidence="1">
    <location>
        <begin position="185"/>
        <end position="196"/>
    </location>
</feature>
<evidence type="ECO:0000256" key="1">
    <source>
        <dbReference type="SAM" id="MobiDB-lite"/>
    </source>
</evidence>
<reference evidence="2" key="1">
    <citation type="submission" date="2023-04" db="EMBL/GenBank/DDBJ databases">
        <title>Colletotrichum limetticola genome sequence.</title>
        <authorList>
            <person name="Baroncelli R."/>
        </authorList>
    </citation>
    <scope>NUCLEOTIDE SEQUENCE</scope>
    <source>
        <strain evidence="2">KLA-Anderson</strain>
    </source>
</reference>
<dbReference type="EMBL" id="JARUPT010001520">
    <property type="protein sequence ID" value="KAK0367447.1"/>
    <property type="molecule type" value="Genomic_DNA"/>
</dbReference>
<keyword evidence="3" id="KW-1185">Reference proteome</keyword>
<feature type="region of interest" description="Disordered" evidence="1">
    <location>
        <begin position="167"/>
        <end position="202"/>
    </location>
</feature>
<dbReference type="Proteomes" id="UP001169217">
    <property type="component" value="Unassembled WGS sequence"/>
</dbReference>
<comment type="caution">
    <text evidence="2">The sequence shown here is derived from an EMBL/GenBank/DDBJ whole genome shotgun (WGS) entry which is preliminary data.</text>
</comment>
<evidence type="ECO:0000313" key="3">
    <source>
        <dbReference type="Proteomes" id="UP001169217"/>
    </source>
</evidence>